<protein>
    <submittedName>
        <fullName evidence="1">Uncharacterized protein</fullName>
    </submittedName>
</protein>
<accession>A0AA95KMB8</accession>
<dbReference type="Proteomes" id="UP001301326">
    <property type="component" value="Chromosome"/>
</dbReference>
<dbReference type="KEGG" id="tput:QJT81_09835"/>
<reference evidence="1" key="2">
    <citation type="submission" date="2023-04" db="EMBL/GenBank/DDBJ databases">
        <authorList>
            <person name="Beletskiy A.V."/>
            <person name="Mardanov A.V."/>
            <person name="Ravin N.V."/>
        </authorList>
    </citation>
    <scope>NUCLEOTIDE SEQUENCE</scope>
    <source>
        <strain evidence="1">GKL-02</strain>
    </source>
</reference>
<dbReference type="AlphaFoldDB" id="A0AA95KMB8"/>
<sequence length="41" mass="4601">MILKLSTPSDTSVPMPPIVAEMLALREENAALKQDIYFNRP</sequence>
<gene>
    <name evidence="2" type="ORF">QJT81_09575</name>
    <name evidence="3" type="ORF">QJT81_09835</name>
    <name evidence="1" type="ORF">QJT81_12520</name>
</gene>
<evidence type="ECO:0000313" key="1">
    <source>
        <dbReference type="EMBL" id="WGZ92687.1"/>
    </source>
</evidence>
<name>A0AA95KMB8_9GAMM</name>
<dbReference type="EMBL" id="CP124756">
    <property type="protein sequence ID" value="WGZ92687.1"/>
    <property type="molecule type" value="Genomic_DNA"/>
</dbReference>
<proteinExistence type="predicted"/>
<organism evidence="1">
    <name type="scientific">Candidatus Thiothrix putei</name>
    <dbReference type="NCBI Taxonomy" id="3080811"/>
    <lineage>
        <taxon>Bacteria</taxon>
        <taxon>Pseudomonadati</taxon>
        <taxon>Pseudomonadota</taxon>
        <taxon>Gammaproteobacteria</taxon>
        <taxon>Thiotrichales</taxon>
        <taxon>Thiotrichaceae</taxon>
        <taxon>Thiothrix</taxon>
    </lineage>
</organism>
<dbReference type="KEGG" id="tput:QJT81_09575"/>
<evidence type="ECO:0000313" key="3">
    <source>
        <dbReference type="EMBL" id="WGZ96244.1"/>
    </source>
</evidence>
<dbReference type="EMBL" id="CP124756">
    <property type="protein sequence ID" value="WGZ96244.1"/>
    <property type="molecule type" value="Genomic_DNA"/>
</dbReference>
<dbReference type="KEGG" id="tput:QJT81_12520"/>
<reference evidence="1" key="1">
    <citation type="journal article" date="2023" name="Int. J. Mol. Sci.">
        <title>Metagenomics Revealed a New Genus 'Candidatus Thiocaldithrix dubininis' gen. nov., sp. nov. and a New Species 'Candidatus Thiothrix putei' sp. nov. in the Family Thiotrichaceae, Some Members of Which Have Traits of Both Na+- and H+-Motive Energetics.</title>
        <authorList>
            <person name="Ravin N.V."/>
            <person name="Muntyan M.S."/>
            <person name="Smolyakov D.D."/>
            <person name="Rudenko T.S."/>
            <person name="Beletsky A.V."/>
            <person name="Mardanov A.V."/>
            <person name="Grabovich M.Y."/>
        </authorList>
    </citation>
    <scope>NUCLEOTIDE SEQUENCE</scope>
    <source>
        <strain evidence="1">GKL-02</strain>
    </source>
</reference>
<dbReference type="EMBL" id="CP124756">
    <property type="protein sequence ID" value="WGZ96202.1"/>
    <property type="molecule type" value="Genomic_DNA"/>
</dbReference>
<evidence type="ECO:0000313" key="2">
    <source>
        <dbReference type="EMBL" id="WGZ96202.1"/>
    </source>
</evidence>